<gene>
    <name evidence="2" type="ORF">AB6A40_000702</name>
</gene>
<accession>A0ABD6EB50</accession>
<organism evidence="2 3">
    <name type="scientific">Gnathostoma spinigerum</name>
    <dbReference type="NCBI Taxonomy" id="75299"/>
    <lineage>
        <taxon>Eukaryota</taxon>
        <taxon>Metazoa</taxon>
        <taxon>Ecdysozoa</taxon>
        <taxon>Nematoda</taxon>
        <taxon>Chromadorea</taxon>
        <taxon>Rhabditida</taxon>
        <taxon>Spirurina</taxon>
        <taxon>Gnathostomatomorpha</taxon>
        <taxon>Gnathostomatoidea</taxon>
        <taxon>Gnathostomatidae</taxon>
        <taxon>Gnathostoma</taxon>
    </lineage>
</organism>
<reference evidence="2 3" key="1">
    <citation type="submission" date="2024-08" db="EMBL/GenBank/DDBJ databases">
        <title>Gnathostoma spinigerum genome.</title>
        <authorList>
            <person name="Gonzalez-Bertolin B."/>
            <person name="Monzon S."/>
            <person name="Zaballos A."/>
            <person name="Jimenez P."/>
            <person name="Dekumyoy P."/>
            <person name="Varona S."/>
            <person name="Cuesta I."/>
            <person name="Sumanam S."/>
            <person name="Adisakwattana P."/>
            <person name="Gasser R.B."/>
            <person name="Hernandez-Gonzalez A."/>
            <person name="Young N.D."/>
            <person name="Perteguer M.J."/>
        </authorList>
    </citation>
    <scope>NUCLEOTIDE SEQUENCE [LARGE SCALE GENOMIC DNA]</scope>
    <source>
        <strain evidence="2">AL3</strain>
        <tissue evidence="2">Liver</tissue>
    </source>
</reference>
<evidence type="ECO:0000256" key="1">
    <source>
        <dbReference type="SAM" id="MobiDB-lite"/>
    </source>
</evidence>
<feature type="region of interest" description="Disordered" evidence="1">
    <location>
        <begin position="845"/>
        <end position="865"/>
    </location>
</feature>
<dbReference type="AlphaFoldDB" id="A0ABD6EB50"/>
<evidence type="ECO:0000313" key="2">
    <source>
        <dbReference type="EMBL" id="MFH4973993.1"/>
    </source>
</evidence>
<protein>
    <recommendedName>
        <fullName evidence="4">PEHE domain-containing protein</fullName>
    </recommendedName>
</protein>
<proteinExistence type="predicted"/>
<evidence type="ECO:0008006" key="4">
    <source>
        <dbReference type="Google" id="ProtNLM"/>
    </source>
</evidence>
<dbReference type="Proteomes" id="UP001608902">
    <property type="component" value="Unassembled WGS sequence"/>
</dbReference>
<keyword evidence="3" id="KW-1185">Reference proteome</keyword>
<name>A0ABD6EB50_9BILA</name>
<feature type="compositionally biased region" description="Polar residues" evidence="1">
    <location>
        <begin position="654"/>
        <end position="664"/>
    </location>
</feature>
<sequence length="928" mass="103717">MGLGTLLDFSRPVMEPDYRLNAQKEEHIEENGEQSLRQVRIDTPSPSPPNQNGYFLGSGLNTKRKDSGARDEECSLKRASMSSSIAVSSNHKLCVTTVENGRSNGICVQDGSSSRLSPPESSTDSFNTFYDCSKPSTSISSMQEYCDGIASNGTLDKYERVSEGTGFEVSTNGFCSRFHYDGFSEGAADIISRTAFEPPTRVNSSNKEDATMLEPLSISIPPSGAGPPLESSVVSDYSERSGLLSSKSPAQVVGEGKKRITMGVNSELNTATRPVNAAGIGDLSIRLPSEQSLNNKVFELMNDPESVSLIPKSPVEDSNDSSAVRSIINKREKTDTNQRKEVAKRRGIRERIERLKDSRTLNFNQQEFESVHATKLAMFVRRFKKRKQSKDLLSDSMTRLILNNEADVDLYVENKPGIARKTSKYLDYDPDATDSTSDEEEPHPSTSSMMPIDVRSARYRWHKERVDFGRKDAYAMSVLEECEKRLMEYRHQLAHLRSTKEPAIGGIADERMVGPSVSRCFLVDGRVRRRLIRMQRNMFPSVGDVRADVMGDDEIDRMRAISALDYRVHPQLSSFDALPLEIGVETRFSQKATCPKEILRRRRDCPSWKSTLENKRFKRTVSSESDDAGNANEERQRRKRKLVESDDDADTHSESAMGSEVSSVYRQQKQRKRYRANVTVSPVKRAGKRLVRRSLNRSRNGERRRFTRNRVLSKISTRFASGLELGAEDIMVDQGLLGLPQKIDYKEICIPDWRKVPLELPELPEGVTYCCRPPEQRIAEILNSEGPCCHLAEEATPAQIARRHLPLEVDERKRFQLYRDHAAASKAAAAASKMSGVTAASSSKLSGHRSYSADTRSIEGSSRSRSTSVALSPAISCNVLDDDVSQSATVLYESNCLTVPNYDRPSVVEPFSPRVFPIPSYVLAHCSE</sequence>
<feature type="region of interest" description="Disordered" evidence="1">
    <location>
        <begin position="422"/>
        <end position="450"/>
    </location>
</feature>
<comment type="caution">
    <text evidence="2">The sequence shown here is derived from an EMBL/GenBank/DDBJ whole genome shotgun (WGS) entry which is preliminary data.</text>
</comment>
<feature type="region of interest" description="Disordered" evidence="1">
    <location>
        <begin position="619"/>
        <end position="676"/>
    </location>
</feature>
<dbReference type="EMBL" id="JBGFUD010000211">
    <property type="protein sequence ID" value="MFH4973993.1"/>
    <property type="molecule type" value="Genomic_DNA"/>
</dbReference>
<feature type="region of interest" description="Disordered" evidence="1">
    <location>
        <begin position="26"/>
        <end position="69"/>
    </location>
</feature>
<evidence type="ECO:0000313" key="3">
    <source>
        <dbReference type="Proteomes" id="UP001608902"/>
    </source>
</evidence>
<feature type="compositionally biased region" description="Acidic residues" evidence="1">
    <location>
        <begin position="428"/>
        <end position="441"/>
    </location>
</feature>